<dbReference type="Pfam" id="PF11136">
    <property type="entry name" value="DUF2889"/>
    <property type="match status" value="1"/>
</dbReference>
<keyword evidence="2" id="KW-1185">Reference proteome</keyword>
<sequence length="186" mass="20349">MSPAPPEQRQLLHRRNLAIEVFERADGLFDVEARLSDVKTRDMQLATGLRQAGAPIHDMGLRLTIDRALNVKAADSFTSSMPYPGRCDALEGVYGQLVGLNLLQGFRAGLKAKLAGVQGCTHLTELAGVLPTAVIQAFAGYILDTREGSGDDQPPYQIDRCHALRRDGAVVQTYYPRWYRPSPASA</sequence>
<evidence type="ECO:0008006" key="3">
    <source>
        <dbReference type="Google" id="ProtNLM"/>
    </source>
</evidence>
<dbReference type="RefSeq" id="WP_138858129.1">
    <property type="nucleotide sequence ID" value="NZ_CP040709.1"/>
</dbReference>
<gene>
    <name evidence="1" type="ORF">HNQ51_000064</name>
</gene>
<comment type="caution">
    <text evidence="1">The sequence shown here is derived from an EMBL/GenBank/DDBJ whole genome shotgun (WGS) entry which is preliminary data.</text>
</comment>
<protein>
    <recommendedName>
        <fullName evidence="3">DUF2889 domain-containing protein</fullName>
    </recommendedName>
</protein>
<dbReference type="OrthoDB" id="6862397at2"/>
<evidence type="ECO:0000313" key="2">
    <source>
        <dbReference type="Proteomes" id="UP000554837"/>
    </source>
</evidence>
<dbReference type="EMBL" id="JACHHO010000001">
    <property type="protein sequence ID" value="MBB5202771.1"/>
    <property type="molecule type" value="Genomic_DNA"/>
</dbReference>
<dbReference type="AlphaFoldDB" id="A0A840S263"/>
<proteinExistence type="predicted"/>
<name>A0A840S263_9BURK</name>
<accession>A0A840S263</accession>
<organism evidence="1 2">
    <name type="scientific">Inhella inkyongensis</name>
    <dbReference type="NCBI Taxonomy" id="392593"/>
    <lineage>
        <taxon>Bacteria</taxon>
        <taxon>Pseudomonadati</taxon>
        <taxon>Pseudomonadota</taxon>
        <taxon>Betaproteobacteria</taxon>
        <taxon>Burkholderiales</taxon>
        <taxon>Sphaerotilaceae</taxon>
        <taxon>Inhella</taxon>
    </lineage>
</organism>
<evidence type="ECO:0000313" key="1">
    <source>
        <dbReference type="EMBL" id="MBB5202771.1"/>
    </source>
</evidence>
<dbReference type="InterPro" id="IPR021312">
    <property type="entry name" value="DUF2889"/>
</dbReference>
<dbReference type="Proteomes" id="UP000554837">
    <property type="component" value="Unassembled WGS sequence"/>
</dbReference>
<reference evidence="1 2" key="1">
    <citation type="submission" date="2020-08" db="EMBL/GenBank/DDBJ databases">
        <title>Genomic Encyclopedia of Type Strains, Phase IV (KMG-IV): sequencing the most valuable type-strain genomes for metagenomic binning, comparative biology and taxonomic classification.</title>
        <authorList>
            <person name="Goeker M."/>
        </authorList>
    </citation>
    <scope>NUCLEOTIDE SEQUENCE [LARGE SCALE GENOMIC DNA]</scope>
    <source>
        <strain evidence="1 2">DSM 23958</strain>
    </source>
</reference>